<evidence type="ECO:0000256" key="1">
    <source>
        <dbReference type="SAM" id="SignalP"/>
    </source>
</evidence>
<sequence>MSLRLLLPVSLTFLATSLLAQFTSIEIYGGIGTFDAPKSTSISTYEALFPISGQFGEDFFLRQLTSVTDFSETTIAERVSGRLGVEVHFPIGGSGSIYSGLGIQSLNFSYNEISIQTATTEIGPVDTVFIEAPDPGTIGDPISACDGNGFQGFSNEPPRGFLIDVGVPVGYRQELFNGNLSLRAQVSINVPILVSLRREAPQFEVLPEGCFQLTNRSINLRDAHQVSSILFRAGGGFDVHIGHSFSIGVLVEKQLNDYFTSTQGFVFNENTSAQVPAITTFRPLTAQLVGRYRLR</sequence>
<evidence type="ECO:0000313" key="3">
    <source>
        <dbReference type="Proteomes" id="UP000199021"/>
    </source>
</evidence>
<accession>A0A1H8ZL64</accession>
<keyword evidence="1" id="KW-0732">Signal</keyword>
<dbReference type="EMBL" id="FOFB01000001">
    <property type="protein sequence ID" value="SEP64468.1"/>
    <property type="molecule type" value="Genomic_DNA"/>
</dbReference>
<keyword evidence="3" id="KW-1185">Reference proteome</keyword>
<name>A0A1H8ZL64_9BACT</name>
<reference evidence="3" key="1">
    <citation type="submission" date="2016-10" db="EMBL/GenBank/DDBJ databases">
        <authorList>
            <person name="Varghese N."/>
            <person name="Submissions S."/>
        </authorList>
    </citation>
    <scope>NUCLEOTIDE SEQUENCE [LARGE SCALE GENOMIC DNA]</scope>
    <source>
        <strain evidence="3">DSM 24740</strain>
    </source>
</reference>
<dbReference type="Proteomes" id="UP000199021">
    <property type="component" value="Unassembled WGS sequence"/>
</dbReference>
<protein>
    <recommendedName>
        <fullName evidence="4">Outer membrane protein beta-barrel domain-containing protein</fullName>
    </recommendedName>
</protein>
<dbReference type="AlphaFoldDB" id="A0A1H8ZL64"/>
<dbReference type="InParanoid" id="A0A1H8ZL64"/>
<proteinExistence type="predicted"/>
<gene>
    <name evidence="2" type="ORF">SAMN05444359_101345</name>
</gene>
<feature type="signal peptide" evidence="1">
    <location>
        <begin position="1"/>
        <end position="20"/>
    </location>
</feature>
<evidence type="ECO:0000313" key="2">
    <source>
        <dbReference type="EMBL" id="SEP64468.1"/>
    </source>
</evidence>
<evidence type="ECO:0008006" key="4">
    <source>
        <dbReference type="Google" id="ProtNLM"/>
    </source>
</evidence>
<organism evidence="2 3">
    <name type="scientific">Neolewinella agarilytica</name>
    <dbReference type="NCBI Taxonomy" id="478744"/>
    <lineage>
        <taxon>Bacteria</taxon>
        <taxon>Pseudomonadati</taxon>
        <taxon>Bacteroidota</taxon>
        <taxon>Saprospiria</taxon>
        <taxon>Saprospirales</taxon>
        <taxon>Lewinellaceae</taxon>
        <taxon>Neolewinella</taxon>
    </lineage>
</organism>
<dbReference type="STRING" id="478744.SAMN05444359_101345"/>
<feature type="chain" id="PRO_5011594121" description="Outer membrane protein beta-barrel domain-containing protein" evidence="1">
    <location>
        <begin position="21"/>
        <end position="295"/>
    </location>
</feature>
<dbReference type="RefSeq" id="WP_090165064.1">
    <property type="nucleotide sequence ID" value="NZ_FOFB01000001.1"/>
</dbReference>